<dbReference type="EMBL" id="JACEIK010002054">
    <property type="protein sequence ID" value="MCD9558752.1"/>
    <property type="molecule type" value="Genomic_DNA"/>
</dbReference>
<sequence>MTTIYGFHTINDRRILWDGTQRLFINIPDEARLAMGDHDVVFEMDDRSMGHKFKNQVRDLKGFYRGRNESRIWANLKRVKIKRLRSSRVPNAKGRRKSAESIRGMIKSHTRSDEKCSP</sequence>
<comment type="caution">
    <text evidence="2">The sequence shown here is derived from an EMBL/GenBank/DDBJ whole genome shotgun (WGS) entry which is preliminary data.</text>
</comment>
<evidence type="ECO:0000313" key="2">
    <source>
        <dbReference type="EMBL" id="MCD9558752.1"/>
    </source>
</evidence>
<evidence type="ECO:0000313" key="3">
    <source>
        <dbReference type="Proteomes" id="UP000823775"/>
    </source>
</evidence>
<evidence type="ECO:0000256" key="1">
    <source>
        <dbReference type="SAM" id="MobiDB-lite"/>
    </source>
</evidence>
<proteinExistence type="predicted"/>
<organism evidence="2 3">
    <name type="scientific">Datura stramonium</name>
    <name type="common">Jimsonweed</name>
    <name type="synonym">Common thornapple</name>
    <dbReference type="NCBI Taxonomy" id="4076"/>
    <lineage>
        <taxon>Eukaryota</taxon>
        <taxon>Viridiplantae</taxon>
        <taxon>Streptophyta</taxon>
        <taxon>Embryophyta</taxon>
        <taxon>Tracheophyta</taxon>
        <taxon>Spermatophyta</taxon>
        <taxon>Magnoliopsida</taxon>
        <taxon>eudicotyledons</taxon>
        <taxon>Gunneridae</taxon>
        <taxon>Pentapetalae</taxon>
        <taxon>asterids</taxon>
        <taxon>lamiids</taxon>
        <taxon>Solanales</taxon>
        <taxon>Solanaceae</taxon>
        <taxon>Solanoideae</taxon>
        <taxon>Datureae</taxon>
        <taxon>Datura</taxon>
    </lineage>
</organism>
<accession>A0ABS8UKX4</accession>
<name>A0ABS8UKX4_DATST</name>
<feature type="region of interest" description="Disordered" evidence="1">
    <location>
        <begin position="85"/>
        <end position="118"/>
    </location>
</feature>
<reference evidence="2 3" key="1">
    <citation type="journal article" date="2021" name="BMC Genomics">
        <title>Datura genome reveals duplications of psychoactive alkaloid biosynthetic genes and high mutation rate following tissue culture.</title>
        <authorList>
            <person name="Rajewski A."/>
            <person name="Carter-House D."/>
            <person name="Stajich J."/>
            <person name="Litt A."/>
        </authorList>
    </citation>
    <scope>NUCLEOTIDE SEQUENCE [LARGE SCALE GENOMIC DNA]</scope>
    <source>
        <strain evidence="2">AR-01</strain>
    </source>
</reference>
<protein>
    <submittedName>
        <fullName evidence="2">Uncharacterized protein</fullName>
    </submittedName>
</protein>
<dbReference type="Proteomes" id="UP000823775">
    <property type="component" value="Unassembled WGS sequence"/>
</dbReference>
<gene>
    <name evidence="2" type="ORF">HAX54_016332</name>
</gene>
<keyword evidence="3" id="KW-1185">Reference proteome</keyword>